<dbReference type="SUPFAM" id="SSF53623">
    <property type="entry name" value="MurD-like peptide ligases, catalytic domain"/>
    <property type="match status" value="1"/>
</dbReference>
<comment type="caution">
    <text evidence="3">The sequence shown here is derived from an EMBL/GenBank/DDBJ whole genome shotgun (WGS) entry which is preliminary data.</text>
</comment>
<evidence type="ECO:0000259" key="2">
    <source>
        <dbReference type="Pfam" id="PF08245"/>
    </source>
</evidence>
<protein>
    <recommendedName>
        <fullName evidence="4">Mur ligase N-terminal catalytic domain-containing protein</fullName>
    </recommendedName>
</protein>
<evidence type="ECO:0008006" key="4">
    <source>
        <dbReference type="Google" id="ProtNLM"/>
    </source>
</evidence>
<proteinExistence type="predicted"/>
<dbReference type="SUPFAM" id="SSF51984">
    <property type="entry name" value="MurCD N-terminal domain"/>
    <property type="match status" value="1"/>
</dbReference>
<feature type="domain" description="Mur ligase central" evidence="2">
    <location>
        <begin position="118"/>
        <end position="216"/>
    </location>
</feature>
<evidence type="ECO:0000259" key="1">
    <source>
        <dbReference type="Pfam" id="PF01225"/>
    </source>
</evidence>
<dbReference type="Pfam" id="PF01225">
    <property type="entry name" value="Mur_ligase"/>
    <property type="match status" value="1"/>
</dbReference>
<organism evidence="3">
    <name type="scientific">marine sediment metagenome</name>
    <dbReference type="NCBI Taxonomy" id="412755"/>
    <lineage>
        <taxon>unclassified sequences</taxon>
        <taxon>metagenomes</taxon>
        <taxon>ecological metagenomes</taxon>
    </lineage>
</organism>
<dbReference type="GO" id="GO:0016881">
    <property type="term" value="F:acid-amino acid ligase activity"/>
    <property type="evidence" value="ECO:0007669"/>
    <property type="project" value="InterPro"/>
</dbReference>
<dbReference type="PANTHER" id="PTHR43445:SF3">
    <property type="entry name" value="UDP-N-ACETYLMURAMATE--L-ALANINE LIGASE"/>
    <property type="match status" value="1"/>
</dbReference>
<gene>
    <name evidence="3" type="ORF">S01H4_10167</name>
</gene>
<evidence type="ECO:0000313" key="3">
    <source>
        <dbReference type="EMBL" id="GAG62205.1"/>
    </source>
</evidence>
<feature type="non-terminal residue" evidence="3">
    <location>
        <position position="218"/>
    </location>
</feature>
<name>X0YZX2_9ZZZZ</name>
<feature type="domain" description="Mur ligase N-terminal catalytic" evidence="1">
    <location>
        <begin position="15"/>
        <end position="112"/>
    </location>
</feature>
<dbReference type="AlphaFoldDB" id="X0YZX2"/>
<dbReference type="InterPro" id="IPR013221">
    <property type="entry name" value="Mur_ligase_cen"/>
</dbReference>
<dbReference type="EMBL" id="BART01003832">
    <property type="protein sequence ID" value="GAG62205.1"/>
    <property type="molecule type" value="Genomic_DNA"/>
</dbReference>
<reference evidence="3" key="1">
    <citation type="journal article" date="2014" name="Front. Microbiol.">
        <title>High frequency of phylogenetically diverse reductive dehalogenase-homologous genes in deep subseafloor sedimentary metagenomes.</title>
        <authorList>
            <person name="Kawai M."/>
            <person name="Futagami T."/>
            <person name="Toyoda A."/>
            <person name="Takaki Y."/>
            <person name="Nishi S."/>
            <person name="Hori S."/>
            <person name="Arai W."/>
            <person name="Tsubouchi T."/>
            <person name="Morono Y."/>
            <person name="Uchiyama I."/>
            <person name="Ito T."/>
            <person name="Fujiyama A."/>
            <person name="Inagaki F."/>
            <person name="Takami H."/>
        </authorList>
    </citation>
    <scope>NUCLEOTIDE SEQUENCE</scope>
    <source>
        <strain evidence="3">Expedition CK06-06</strain>
    </source>
</reference>
<dbReference type="Pfam" id="PF08245">
    <property type="entry name" value="Mur_ligase_M"/>
    <property type="match status" value="1"/>
</dbReference>
<dbReference type="Gene3D" id="3.40.1190.10">
    <property type="entry name" value="Mur-like, catalytic domain"/>
    <property type="match status" value="1"/>
</dbReference>
<dbReference type="InterPro" id="IPR000713">
    <property type="entry name" value="Mur_ligase_N"/>
</dbReference>
<sequence>MRINNRFRNSDKFKKVHFVGIGGAGLSGMARVLYEMGYEVSGSDIKKSYNTERLKRFGIDVKIGHLSKNVIGKDILVISTAIPEDNCEVKAANKLKIDIWSRAKMLEWILSHGKAIAISGTHGKTTTTSMIALLLEWENFKPTILVGGELNDIGSNAKFGEGEYFVVEADESDGTFIQITPEIAVVTNVEDDHLDYYKNKKEIEKAFNKFVNGVTPTG</sequence>
<dbReference type="Gene3D" id="3.40.50.720">
    <property type="entry name" value="NAD(P)-binding Rossmann-like Domain"/>
    <property type="match status" value="1"/>
</dbReference>
<dbReference type="InterPro" id="IPR050061">
    <property type="entry name" value="MurCDEF_pg_biosynth"/>
</dbReference>
<accession>X0YZX2</accession>
<dbReference type="GO" id="GO:0005524">
    <property type="term" value="F:ATP binding"/>
    <property type="evidence" value="ECO:0007669"/>
    <property type="project" value="InterPro"/>
</dbReference>
<dbReference type="InterPro" id="IPR036565">
    <property type="entry name" value="Mur-like_cat_sf"/>
</dbReference>
<dbReference type="PANTHER" id="PTHR43445">
    <property type="entry name" value="UDP-N-ACETYLMURAMATE--L-ALANINE LIGASE-RELATED"/>
    <property type="match status" value="1"/>
</dbReference>